<organism evidence="1 2">
    <name type="scientific">Cryoendolithus antarcticus</name>
    <dbReference type="NCBI Taxonomy" id="1507870"/>
    <lineage>
        <taxon>Eukaryota</taxon>
        <taxon>Fungi</taxon>
        <taxon>Dikarya</taxon>
        <taxon>Ascomycota</taxon>
        <taxon>Pezizomycotina</taxon>
        <taxon>Dothideomycetes</taxon>
        <taxon>Dothideomycetidae</taxon>
        <taxon>Cladosporiales</taxon>
        <taxon>Cladosporiaceae</taxon>
        <taxon>Cryoendolithus</taxon>
    </lineage>
</organism>
<accession>A0A1V8SS71</accession>
<gene>
    <name evidence="1" type="ORF">B0A48_12382</name>
</gene>
<dbReference type="OrthoDB" id="5413827at2759"/>
<name>A0A1V8SS71_9PEZI</name>
<evidence type="ECO:0000313" key="1">
    <source>
        <dbReference type="EMBL" id="OQO01909.1"/>
    </source>
</evidence>
<dbReference type="Proteomes" id="UP000192596">
    <property type="component" value="Unassembled WGS sequence"/>
</dbReference>
<protein>
    <submittedName>
        <fullName evidence="1">Uncharacterized protein</fullName>
    </submittedName>
</protein>
<dbReference type="InParanoid" id="A0A1V8SS71"/>
<proteinExistence type="predicted"/>
<sequence>MTSTTVASPSLLGLPAEIRNTIWELSLIEFETDPTTSLPTALRRKVRHIPSHCLTTTEDWPQAPLTRTNRQIRQETLSLSYELGIFSVTVSSMMMFPLRQWAEIIGIENVRRLKHVEVNWKAHDPYVRTRTNEMMAASRFRYSEIGQALDGALRYEHLFSGMKLV</sequence>
<dbReference type="EMBL" id="NAJO01000029">
    <property type="protein sequence ID" value="OQO01909.1"/>
    <property type="molecule type" value="Genomic_DNA"/>
</dbReference>
<evidence type="ECO:0000313" key="2">
    <source>
        <dbReference type="Proteomes" id="UP000192596"/>
    </source>
</evidence>
<keyword evidence="2" id="KW-1185">Reference proteome</keyword>
<dbReference type="PANTHER" id="PTHR42085">
    <property type="entry name" value="F-BOX DOMAIN-CONTAINING PROTEIN"/>
    <property type="match status" value="1"/>
</dbReference>
<reference evidence="2" key="1">
    <citation type="submission" date="2017-03" db="EMBL/GenBank/DDBJ databases">
        <title>Genomes of endolithic fungi from Antarctica.</title>
        <authorList>
            <person name="Coleine C."/>
            <person name="Masonjones S."/>
            <person name="Stajich J.E."/>
        </authorList>
    </citation>
    <scope>NUCLEOTIDE SEQUENCE [LARGE SCALE GENOMIC DNA]</scope>
    <source>
        <strain evidence="2">CCFEE 5527</strain>
    </source>
</reference>
<dbReference type="InterPro" id="IPR038883">
    <property type="entry name" value="AN11006-like"/>
</dbReference>
<dbReference type="PANTHER" id="PTHR42085:SF1">
    <property type="entry name" value="F-BOX DOMAIN-CONTAINING PROTEIN"/>
    <property type="match status" value="1"/>
</dbReference>
<comment type="caution">
    <text evidence="1">The sequence shown here is derived from an EMBL/GenBank/DDBJ whole genome shotgun (WGS) entry which is preliminary data.</text>
</comment>
<dbReference type="AlphaFoldDB" id="A0A1V8SS71"/>